<dbReference type="NCBIfam" id="TIGR00756">
    <property type="entry name" value="PPR"/>
    <property type="match status" value="9"/>
</dbReference>
<feature type="repeat" description="PPR" evidence="2">
    <location>
        <begin position="508"/>
        <end position="542"/>
    </location>
</feature>
<dbReference type="SUPFAM" id="SSF48452">
    <property type="entry name" value="TPR-like"/>
    <property type="match status" value="1"/>
</dbReference>
<dbReference type="InParanoid" id="B9SWU9"/>
<feature type="repeat" description="PPR" evidence="2">
    <location>
        <begin position="345"/>
        <end position="375"/>
    </location>
</feature>
<dbReference type="FunFam" id="1.25.40.10:FF:000031">
    <property type="entry name" value="Pentatricopeptide repeat-containing protein mitochondrial"/>
    <property type="match status" value="1"/>
</dbReference>
<dbReference type="EMBL" id="EQ974211">
    <property type="protein sequence ID" value="EEF31938.1"/>
    <property type="molecule type" value="Genomic_DNA"/>
</dbReference>
<organism evidence="3 4">
    <name type="scientific">Ricinus communis</name>
    <name type="common">Castor bean</name>
    <dbReference type="NCBI Taxonomy" id="3988"/>
    <lineage>
        <taxon>Eukaryota</taxon>
        <taxon>Viridiplantae</taxon>
        <taxon>Streptophyta</taxon>
        <taxon>Embryophyta</taxon>
        <taxon>Tracheophyta</taxon>
        <taxon>Spermatophyta</taxon>
        <taxon>Magnoliopsida</taxon>
        <taxon>eudicotyledons</taxon>
        <taxon>Gunneridae</taxon>
        <taxon>Pentapetalae</taxon>
        <taxon>rosids</taxon>
        <taxon>fabids</taxon>
        <taxon>Malpighiales</taxon>
        <taxon>Euphorbiaceae</taxon>
        <taxon>Acalyphoideae</taxon>
        <taxon>Acalypheae</taxon>
        <taxon>Ricinus</taxon>
    </lineage>
</organism>
<dbReference type="PROSITE" id="PS51375">
    <property type="entry name" value="PPR"/>
    <property type="match status" value="7"/>
</dbReference>
<dbReference type="eggNOG" id="KOG4197">
    <property type="taxonomic scope" value="Eukaryota"/>
</dbReference>
<accession>B9SWU9</accession>
<dbReference type="GO" id="GO:0003723">
    <property type="term" value="F:RNA binding"/>
    <property type="evidence" value="ECO:0007669"/>
    <property type="project" value="InterPro"/>
</dbReference>
<dbReference type="FunFam" id="1.25.40.10:FF:002130">
    <property type="entry name" value="Pentatricopeptide repeat-containing protein mitochondrial"/>
    <property type="match status" value="1"/>
</dbReference>
<dbReference type="STRING" id="3988.B9SWU9"/>
<feature type="repeat" description="PPR" evidence="2">
    <location>
        <begin position="376"/>
        <end position="410"/>
    </location>
</feature>
<dbReference type="InterPro" id="IPR011990">
    <property type="entry name" value="TPR-like_helical_dom_sf"/>
</dbReference>
<keyword evidence="4" id="KW-1185">Reference proteome</keyword>
<dbReference type="GO" id="GO:0009451">
    <property type="term" value="P:RNA modification"/>
    <property type="evidence" value="ECO:0007669"/>
    <property type="project" value="InterPro"/>
</dbReference>
<evidence type="ECO:0000313" key="4">
    <source>
        <dbReference type="Proteomes" id="UP000008311"/>
    </source>
</evidence>
<evidence type="ECO:0000256" key="2">
    <source>
        <dbReference type="PROSITE-ProRule" id="PRU00708"/>
    </source>
</evidence>
<feature type="repeat" description="PPR" evidence="2">
    <location>
        <begin position="89"/>
        <end position="123"/>
    </location>
</feature>
<feature type="repeat" description="PPR" evidence="2">
    <location>
        <begin position="151"/>
        <end position="185"/>
    </location>
</feature>
<gene>
    <name evidence="3" type="ORF">RCOM_0011460</name>
</gene>
<dbReference type="PANTHER" id="PTHR47926">
    <property type="entry name" value="PENTATRICOPEPTIDE REPEAT-CONTAINING PROTEIN"/>
    <property type="match status" value="1"/>
</dbReference>
<dbReference type="Pfam" id="PF01535">
    <property type="entry name" value="PPR"/>
    <property type="match status" value="11"/>
</dbReference>
<dbReference type="Proteomes" id="UP000008311">
    <property type="component" value="Unassembled WGS sequence"/>
</dbReference>
<reference evidence="4" key="1">
    <citation type="journal article" date="2010" name="Nat. Biotechnol.">
        <title>Draft genome sequence of the oilseed species Ricinus communis.</title>
        <authorList>
            <person name="Chan A.P."/>
            <person name="Crabtree J."/>
            <person name="Zhao Q."/>
            <person name="Lorenzi H."/>
            <person name="Orvis J."/>
            <person name="Puiu D."/>
            <person name="Melake-Berhan A."/>
            <person name="Jones K.M."/>
            <person name="Redman J."/>
            <person name="Chen G."/>
            <person name="Cahoon E.B."/>
            <person name="Gedil M."/>
            <person name="Stanke M."/>
            <person name="Haas B.J."/>
            <person name="Wortman J.R."/>
            <person name="Fraser-Liggett C.M."/>
            <person name="Ravel J."/>
            <person name="Rabinowicz P.D."/>
        </authorList>
    </citation>
    <scope>NUCLEOTIDE SEQUENCE [LARGE SCALE GENOMIC DNA]</scope>
    <source>
        <strain evidence="4">cv. Hale</strain>
    </source>
</reference>
<evidence type="ECO:0000256" key="1">
    <source>
        <dbReference type="ARBA" id="ARBA00022737"/>
    </source>
</evidence>
<keyword evidence="1" id="KW-0677">Repeat</keyword>
<dbReference type="InterPro" id="IPR046960">
    <property type="entry name" value="PPR_At4g14850-like_plant"/>
</dbReference>
<name>B9SWU9_RICCO</name>
<feature type="repeat" description="PPR" evidence="2">
    <location>
        <begin position="252"/>
        <end position="286"/>
    </location>
</feature>
<proteinExistence type="predicted"/>
<sequence length="801" mass="89646">MICHRFSRCLSTVPISVSQTLRNPQAHLFQCNKKIQELGKLGRVKDARHLFDTMPQRDAVSWNSMISVYLQNNKIPDAKSLFDAFEYKNVRTWTILLSGYAKAGLIEEAETFFRSMPERNVVSWNAMLAGFVQNGDLRNARKCFYEMPERNVSSWNSIITGYCKSGLMKEARELFDRMEERSSVSWMVMASGYVEISQYREGWCVFLMMMNSGVRPDQAVFVVGLSAIMGFNDLGMIGSFRTLVMKMGYEEDVVVATAILNAYARCGSLDDAFKFFESMPARNEYSLTSMIAAFSQRGRLDDAIALYEKDSKQGDATRTTIIAAYMHNGRIDEAKHIFDEIVNPNVVAWNAMLGGYAQNGMLEEAKAIFLQMPVRNAVSWAAMIGGFVQNGNGKEGLKLFTELHRTGMIPTHSCFTSALFACANIGDVEIGKQIHSLSIKMRCQSNPFVGNGLISMYAKCNSVEDVSHVFNSMNVRDTVSWNSLVSGLSWNYLLNDAQNTFDNMPTRDAVSWAAIISAHVHADQGEIAWQLFLDMLSAGLKPNDLTITSLLSACGNLGVTKLGEQFHALVLKHGFNSCLHVCNALISMYFKCGNVDGLYVFEEMIDRDIVTWNTVLAGCAQNGLCKEATKVFEQMAEAEVFPDEISFLGVLSACSHAGGIVRAWFICIKQTEQAVNHSLIRFMNDGQLPDLRSLPFCEKSHFFANFRNDAPNVTNGFHESSALLIPGRFLDQFVQRLLAVDRRFLQPSFSCTEINAPRQLHNFIAVVESKVLCLFAKSPLLEKYIAEENTFARDHSRDAGI</sequence>
<feature type="repeat" description="PPR" evidence="2">
    <location>
        <begin position="608"/>
        <end position="642"/>
    </location>
</feature>
<dbReference type="InterPro" id="IPR002885">
    <property type="entry name" value="PPR_rpt"/>
</dbReference>
<evidence type="ECO:0000313" key="3">
    <source>
        <dbReference type="EMBL" id="EEF31938.1"/>
    </source>
</evidence>
<protein>
    <submittedName>
        <fullName evidence="3">Pentatricopeptide repeat-containing protein, putative</fullName>
    </submittedName>
</protein>
<dbReference type="AlphaFoldDB" id="B9SWU9"/>
<dbReference type="Pfam" id="PF13041">
    <property type="entry name" value="PPR_2"/>
    <property type="match status" value="2"/>
</dbReference>
<dbReference type="Gene3D" id="1.25.40.10">
    <property type="entry name" value="Tetratricopeptide repeat domain"/>
    <property type="match status" value="7"/>
</dbReference>